<feature type="chain" id="PRO_5024986079" evidence="1">
    <location>
        <begin position="22"/>
        <end position="165"/>
    </location>
</feature>
<dbReference type="InParanoid" id="O44919"/>
<reference evidence="3" key="2">
    <citation type="submission" date="2003-03" db="EMBL/GenBank/DDBJ databases">
        <authorList>
            <person name="Sulson J.E."/>
            <person name="Waterston R."/>
        </authorList>
    </citation>
    <scope>NUCLEOTIDE SEQUENCE</scope>
    <source>
        <strain evidence="3">Bristol N2</strain>
    </source>
</reference>
<dbReference type="OrthoDB" id="442503at2759"/>
<accession>O44919</accession>
<dbReference type="PANTHER" id="PTHR21453">
    <property type="entry name" value="DUF19 DOMAIN-CONTAINING PROTEIN-RELATED-RELATED"/>
    <property type="match status" value="1"/>
</dbReference>
<protein>
    <submittedName>
        <fullName evidence="3">DUF19 domain-containing protein</fullName>
    </submittedName>
</protein>
<dbReference type="PIR" id="H88103">
    <property type="entry name" value="H88103"/>
</dbReference>
<evidence type="ECO:0000313" key="3">
    <source>
        <dbReference type="EMBL" id="CCD73665.2"/>
    </source>
</evidence>
<dbReference type="UCSC" id="W10G11.4">
    <property type="organism name" value="c. elegans"/>
</dbReference>
<name>O44919_CAEEL</name>
<feature type="signal peptide" evidence="1">
    <location>
        <begin position="1"/>
        <end position="21"/>
    </location>
</feature>
<dbReference type="PaxDb" id="6239-W10G11.4"/>
<dbReference type="PhylomeDB" id="O44919"/>
<dbReference type="HOGENOM" id="CLU_078890_3_0_1"/>
<proteinExistence type="predicted"/>
<reference evidence="3" key="3">
    <citation type="submission" date="2021-01" db="EMBL/GenBank/DDBJ databases">
        <authorList>
            <consortium name="WormBase Consortium"/>
            <person name="WormBase"/>
        </authorList>
    </citation>
    <scope>NUCLEOTIDE SEQUENCE</scope>
    <source>
        <strain evidence="3">Bristol N2</strain>
    </source>
</reference>
<keyword evidence="1" id="KW-0732">Signal</keyword>
<dbReference type="Pfam" id="PF01579">
    <property type="entry name" value="DUF19"/>
    <property type="match status" value="1"/>
</dbReference>
<dbReference type="AlphaFoldDB" id="O44919"/>
<reference evidence="3" key="1">
    <citation type="journal article" date="1998" name="Science, e1252229">
        <title>Genome sequence of the nematode C. elegans: a platform for investigating biology.</title>
        <authorList>
            <consortium name="The C. elegans sequencing consortium"/>
            <person name="Sulson J.E."/>
            <person name="Waterston R."/>
        </authorList>
    </citation>
    <scope>NUCLEOTIDE SEQUENCE</scope>
    <source>
        <strain evidence="3">Bristol N2</strain>
    </source>
</reference>
<dbReference type="STRING" id="6239.W10G11.4.1"/>
<dbReference type="InterPro" id="IPR016638">
    <property type="entry name" value="UPF0376"/>
</dbReference>
<dbReference type="PIRSF" id="PIRSF015697">
    <property type="entry name" value="UCP015697"/>
    <property type="match status" value="1"/>
</dbReference>
<evidence type="ECO:0000256" key="1">
    <source>
        <dbReference type="SAM" id="SignalP"/>
    </source>
</evidence>
<dbReference type="InterPro" id="IPR002542">
    <property type="entry name" value="T20D4.11-like_dom"/>
</dbReference>
<organism evidence="3">
    <name type="scientific">Caenorhabditis elegans</name>
    <dbReference type="NCBI Taxonomy" id="6239"/>
    <lineage>
        <taxon>Eukaryota</taxon>
        <taxon>Metazoa</taxon>
        <taxon>Ecdysozoa</taxon>
        <taxon>Nematoda</taxon>
        <taxon>Chromadorea</taxon>
        <taxon>Rhabditida</taxon>
        <taxon>Rhabditina</taxon>
        <taxon>Rhabditomorpha</taxon>
        <taxon>Rhabditoidea</taxon>
        <taxon>Rhabditidae</taxon>
        <taxon>Peloderinae</taxon>
        <taxon>Caenorhabditis</taxon>
    </lineage>
</organism>
<feature type="domain" description="T20D4.11-like" evidence="2">
    <location>
        <begin position="24"/>
        <end position="165"/>
    </location>
</feature>
<dbReference type="Bgee" id="WBGene00021137">
    <property type="expression patterns" value="Expressed in material anatomical entity and 1 other cell type or tissue"/>
</dbReference>
<dbReference type="EMBL" id="BX284602">
    <property type="protein sequence ID" value="CCD73665.2"/>
    <property type="molecule type" value="Genomic_DNA"/>
</dbReference>
<evidence type="ECO:0000259" key="2">
    <source>
        <dbReference type="Pfam" id="PF01579"/>
    </source>
</evidence>
<dbReference type="PANTHER" id="PTHR21453:SF14">
    <property type="entry name" value="DUF19 DOMAIN-CONTAINING PROTEIN"/>
    <property type="match status" value="1"/>
</dbReference>
<sequence length="165" mass="18678">MGRNLKVFFTILIFVAETCEALDCTKPEGPEATKCLEIFDELGEAANGLDISNKTRTTKMLENCEKFSRCRHTLGCRTDGLFVGVANAALMFCECQSFRVHEELESLPDRIPDKVKMAEIRKESCDNIFGKDNCIEKEIRETCGAEMWRGFRENHLAMKTFMGGC</sequence>
<gene>
    <name evidence="3" type="ORF">CELE_W10G11.4</name>
    <name evidence="3" type="ORF">W10G11.4</name>
</gene>